<keyword evidence="4" id="KW-0646">Protease inhibitor</keyword>
<sequence>MEPLEPIGRWAAKDRDSAGIPSSNSNASLTSNKKPEELSSDFAASPTPKVTKSISSLAGNWTLRVASGSSCRVQLSNAPSLDLYKASTVRCKDRNLQDINSWTVRDGAIILYSRGAIISHLAENGSVFEGKVNGIEMPITLAR</sequence>
<feature type="domain" description="Alkaline proteinase inhibitor/ Outer membrane lipoprotein Omp19" evidence="3">
    <location>
        <begin position="55"/>
        <end position="133"/>
    </location>
</feature>
<proteinExistence type="predicted"/>
<evidence type="ECO:0000256" key="1">
    <source>
        <dbReference type="ARBA" id="ARBA00022729"/>
    </source>
</evidence>
<reference evidence="4 5" key="1">
    <citation type="submission" date="2020-03" db="EMBL/GenBank/DDBJ databases">
        <title>The genome sequence of Microvirga sp. c23x22.</title>
        <authorList>
            <person name="Zhang X."/>
        </authorList>
    </citation>
    <scope>NUCLEOTIDE SEQUENCE [LARGE SCALE GENOMIC DNA]</scope>
    <source>
        <strain evidence="5">c23x22</strain>
    </source>
</reference>
<evidence type="ECO:0000256" key="2">
    <source>
        <dbReference type="SAM" id="MobiDB-lite"/>
    </source>
</evidence>
<dbReference type="Proteomes" id="UP000707352">
    <property type="component" value="Unassembled WGS sequence"/>
</dbReference>
<comment type="caution">
    <text evidence="4">The sequence shown here is derived from an EMBL/GenBank/DDBJ whole genome shotgun (WGS) entry which is preliminary data.</text>
</comment>
<dbReference type="Gene3D" id="2.40.128.10">
    <property type="match status" value="1"/>
</dbReference>
<accession>A0ABX0V5I2</accession>
<dbReference type="EMBL" id="JAATJS010000001">
    <property type="protein sequence ID" value="NIX74998.1"/>
    <property type="molecule type" value="Genomic_DNA"/>
</dbReference>
<name>A0ABX0V5I2_9HYPH</name>
<feature type="region of interest" description="Disordered" evidence="2">
    <location>
        <begin position="1"/>
        <end position="49"/>
    </location>
</feature>
<organism evidence="4 5">
    <name type="scientific">Microvirga terricola</name>
    <dbReference type="NCBI Taxonomy" id="2719797"/>
    <lineage>
        <taxon>Bacteria</taxon>
        <taxon>Pseudomonadati</taxon>
        <taxon>Pseudomonadota</taxon>
        <taxon>Alphaproteobacteria</taxon>
        <taxon>Hyphomicrobiales</taxon>
        <taxon>Methylobacteriaceae</taxon>
        <taxon>Microvirga</taxon>
    </lineage>
</organism>
<dbReference type="InterPro" id="IPR016085">
    <property type="entry name" value="Protease_inh_B-barrel_dom"/>
</dbReference>
<evidence type="ECO:0000259" key="3">
    <source>
        <dbReference type="Pfam" id="PF02974"/>
    </source>
</evidence>
<evidence type="ECO:0000313" key="5">
    <source>
        <dbReference type="Proteomes" id="UP000707352"/>
    </source>
</evidence>
<keyword evidence="4" id="KW-0483">Metalloprotease inhibitor</keyword>
<dbReference type="GO" id="GO:0030414">
    <property type="term" value="F:peptidase inhibitor activity"/>
    <property type="evidence" value="ECO:0007669"/>
    <property type="project" value="UniProtKB-KW"/>
</dbReference>
<evidence type="ECO:0000313" key="4">
    <source>
        <dbReference type="EMBL" id="NIX74998.1"/>
    </source>
</evidence>
<dbReference type="InterPro" id="IPR021140">
    <property type="entry name" value="Inh/Omp19"/>
</dbReference>
<keyword evidence="1" id="KW-0732">Signal</keyword>
<feature type="compositionally biased region" description="Polar residues" evidence="2">
    <location>
        <begin position="20"/>
        <end position="32"/>
    </location>
</feature>
<dbReference type="SUPFAM" id="SSF50882">
    <property type="entry name" value="beta-Barrel protease inhibitors"/>
    <property type="match status" value="1"/>
</dbReference>
<keyword evidence="5" id="KW-1185">Reference proteome</keyword>
<gene>
    <name evidence="4" type="ORF">HB375_00030</name>
</gene>
<dbReference type="Pfam" id="PF02974">
    <property type="entry name" value="Inh"/>
    <property type="match status" value="1"/>
</dbReference>
<keyword evidence="4" id="KW-0481">Metalloenzyme inhibitor</keyword>
<protein>
    <submittedName>
        <fullName evidence="4">AprI/Inh family metalloprotease inhibitor</fullName>
    </submittedName>
</protein>